<keyword evidence="2" id="KW-0812">Transmembrane</keyword>
<dbReference type="EMBL" id="CP022423">
    <property type="protein sequence ID" value="ASM77351.1"/>
    <property type="molecule type" value="Genomic_DNA"/>
</dbReference>
<gene>
    <name evidence="5" type="ORF">VITFI_CDS1573</name>
</gene>
<feature type="chain" id="PRO_5013256786" description="DUF4349 domain-containing protein" evidence="3">
    <location>
        <begin position="27"/>
        <end position="301"/>
    </location>
</feature>
<keyword evidence="6" id="KW-1185">Reference proteome</keyword>
<evidence type="ECO:0000259" key="4">
    <source>
        <dbReference type="Pfam" id="PF14257"/>
    </source>
</evidence>
<evidence type="ECO:0000313" key="6">
    <source>
        <dbReference type="Proteomes" id="UP000199729"/>
    </source>
</evidence>
<evidence type="ECO:0000313" key="5">
    <source>
        <dbReference type="EMBL" id="ASM77351.1"/>
    </source>
</evidence>
<protein>
    <recommendedName>
        <fullName evidence="4">DUF4349 domain-containing protein</fullName>
    </recommendedName>
</protein>
<feature type="domain" description="DUF4349" evidence="4">
    <location>
        <begin position="65"/>
        <end position="270"/>
    </location>
</feature>
<feature type="region of interest" description="Disordered" evidence="1">
    <location>
        <begin position="278"/>
        <end position="301"/>
    </location>
</feature>
<keyword evidence="2" id="KW-1133">Transmembrane helix</keyword>
<evidence type="ECO:0000256" key="2">
    <source>
        <dbReference type="SAM" id="Phobius"/>
    </source>
</evidence>
<feature type="transmembrane region" description="Helical" evidence="2">
    <location>
        <begin position="247"/>
        <end position="270"/>
    </location>
</feature>
<keyword evidence="2" id="KW-0472">Membrane</keyword>
<dbReference type="AlphaFoldDB" id="A0A221KEB0"/>
<proteinExistence type="predicted"/>
<dbReference type="Pfam" id="PF14257">
    <property type="entry name" value="DUF4349"/>
    <property type="match status" value="1"/>
</dbReference>
<dbReference type="InterPro" id="IPR025645">
    <property type="entry name" value="DUF4349"/>
</dbReference>
<dbReference type="PROSITE" id="PS51257">
    <property type="entry name" value="PROKAR_LIPOPROTEIN"/>
    <property type="match status" value="1"/>
</dbReference>
<accession>A0A221KEB0</accession>
<dbReference type="OrthoDB" id="8700439at2"/>
<sequence length="301" mass="31845">MTHRKTLLPCLAAALLVGCGPRQEAAAPMAETRQMGLSRHESDVAVAADAVGQTAAAPVAPASFLAYEHQLTLDVPDAQVATQHARLVKLCAEVAQGGCTLLESRLDVTSERAQGTVRMRVGQAAVKPLLAQMSRLGAVASQATTVEDLAQPMAEADKRVAMLTAYRTQLEALRAKSSQDIETAMKIAKEWTQVQTELEAVTGERAFLLKRVQTELVTISIQSIQTRPVAEPVREALAAFGTHLAEAVAGVITAVAYALPWGLGLVALGAGGRQLWRRRRSSRTTAPEVQSAPGAGNSNPS</sequence>
<reference evidence="5 6" key="1">
    <citation type="submission" date="2017-07" db="EMBL/GenBank/DDBJ databases">
        <title>Complete Genome Sequence of the cosmetic ferment Vitreoscilla filiformis (ATCC15551).</title>
        <authorList>
            <person name="Contreras S."/>
            <person name="Sagory-Zalkind P."/>
            <person name="Blanquart H."/>
            <person name="Iltis A."/>
            <person name="Morand S.C."/>
        </authorList>
    </citation>
    <scope>NUCLEOTIDE SEQUENCE [LARGE SCALE GENOMIC DNA]</scope>
    <source>
        <strain evidence="5 6">ATCC 15551</strain>
    </source>
</reference>
<dbReference type="RefSeq" id="WP_089416469.1">
    <property type="nucleotide sequence ID" value="NZ_CP022423.1"/>
</dbReference>
<name>A0A221KEB0_VITFI</name>
<evidence type="ECO:0000256" key="1">
    <source>
        <dbReference type="SAM" id="MobiDB-lite"/>
    </source>
</evidence>
<dbReference type="KEGG" id="vff:VITFI_CDS1573"/>
<evidence type="ECO:0000256" key="3">
    <source>
        <dbReference type="SAM" id="SignalP"/>
    </source>
</evidence>
<keyword evidence="3" id="KW-0732">Signal</keyword>
<dbReference type="Proteomes" id="UP000199729">
    <property type="component" value="Chromosome"/>
</dbReference>
<feature type="signal peptide" evidence="3">
    <location>
        <begin position="1"/>
        <end position="26"/>
    </location>
</feature>
<organism evidence="5 6">
    <name type="scientific">Vitreoscilla filiformis</name>
    <dbReference type="NCBI Taxonomy" id="63"/>
    <lineage>
        <taxon>Bacteria</taxon>
        <taxon>Pseudomonadati</taxon>
        <taxon>Pseudomonadota</taxon>
        <taxon>Betaproteobacteria</taxon>
        <taxon>Neisseriales</taxon>
        <taxon>Neisseriaceae</taxon>
        <taxon>Vitreoscilla</taxon>
    </lineage>
</organism>